<dbReference type="InterPro" id="IPR012310">
    <property type="entry name" value="DNA_ligase_ATP-dep_cent"/>
</dbReference>
<dbReference type="GO" id="GO:0003910">
    <property type="term" value="F:DNA ligase (ATP) activity"/>
    <property type="evidence" value="ECO:0007669"/>
    <property type="project" value="UniProtKB-EC"/>
</dbReference>
<keyword evidence="3 6" id="KW-0436">Ligase</keyword>
<protein>
    <recommendedName>
        <fullName evidence="2">DNA ligase (ATP)</fullName>
        <ecNumber evidence="2">6.5.1.1</ecNumber>
    </recommendedName>
</protein>
<accession>A0AB39MPA6</accession>
<dbReference type="EC" id="6.5.1.1" evidence="2"/>
<evidence type="ECO:0000256" key="4">
    <source>
        <dbReference type="ARBA" id="ARBA00034003"/>
    </source>
</evidence>
<comment type="catalytic activity">
    <reaction evidence="4">
        <text>ATP + (deoxyribonucleotide)n-3'-hydroxyl + 5'-phospho-(deoxyribonucleotide)m = (deoxyribonucleotide)n+m + AMP + diphosphate.</text>
        <dbReference type="EC" id="6.5.1.1"/>
    </reaction>
</comment>
<dbReference type="PROSITE" id="PS00697">
    <property type="entry name" value="DNA_LIGASE_A1"/>
    <property type="match status" value="1"/>
</dbReference>
<dbReference type="Pfam" id="PF01068">
    <property type="entry name" value="DNA_ligase_A_M"/>
    <property type="match status" value="1"/>
</dbReference>
<sequence length="320" mass="34683">MVTLPSIAPMLASPGGLPLPGGDDRWAVETKQDGQRVLAYLPGDGTALFRSRSGENITSGYPELQALGEVFRGTSAVLDGEIVALDERGRADFGRLASRMGLVRSPAAVISRAARRAPVHLVLFDVLFLGDDSLLAEPYTERREALESLGLAGERWSVPGVVVGNSEQALEATRAAELEGIVCKRLTSRYEPGVRSRSWIKIRNLVTTDAIIGGWMPGKGRLTGLPGALLLGQRHEGRLRYIGNVGTGWSERERAELSALLRVAATTDCPFTPVPPVTGAHWVLPRLVSEVTYATRTRAGYLRHPSWHRLRPDLAPEDIA</sequence>
<dbReference type="InterPro" id="IPR012309">
    <property type="entry name" value="DNA_ligase_ATP-dep_C"/>
</dbReference>
<dbReference type="SUPFAM" id="SSF50249">
    <property type="entry name" value="Nucleic acid-binding proteins"/>
    <property type="match status" value="1"/>
</dbReference>
<dbReference type="SUPFAM" id="SSF56091">
    <property type="entry name" value="DNA ligase/mRNA capping enzyme, catalytic domain"/>
    <property type="match status" value="1"/>
</dbReference>
<dbReference type="EMBL" id="CP163431">
    <property type="protein sequence ID" value="XDQ07106.1"/>
    <property type="molecule type" value="Genomic_DNA"/>
</dbReference>
<comment type="similarity">
    <text evidence="1">Belongs to the ATP-dependent DNA ligase family.</text>
</comment>
<evidence type="ECO:0000259" key="5">
    <source>
        <dbReference type="PROSITE" id="PS50160"/>
    </source>
</evidence>
<dbReference type="PANTHER" id="PTHR45674">
    <property type="entry name" value="DNA LIGASE 1/3 FAMILY MEMBER"/>
    <property type="match status" value="1"/>
</dbReference>
<dbReference type="RefSeq" id="WP_369191929.1">
    <property type="nucleotide sequence ID" value="NZ_CP163431.1"/>
</dbReference>
<feature type="domain" description="ATP-dependent DNA ligase family profile" evidence="5">
    <location>
        <begin position="112"/>
        <end position="235"/>
    </location>
</feature>
<organism evidence="6">
    <name type="scientific">Streptomyces sp. R08</name>
    <dbReference type="NCBI Taxonomy" id="3238624"/>
    <lineage>
        <taxon>Bacteria</taxon>
        <taxon>Bacillati</taxon>
        <taxon>Actinomycetota</taxon>
        <taxon>Actinomycetes</taxon>
        <taxon>Kitasatosporales</taxon>
        <taxon>Streptomycetaceae</taxon>
        <taxon>Streptomyces</taxon>
    </lineage>
</organism>
<dbReference type="CDD" id="cd07906">
    <property type="entry name" value="Adenylation_DNA_ligase_LigD_LigC"/>
    <property type="match status" value="1"/>
</dbReference>
<gene>
    <name evidence="6" type="ORF">AB5J58_46025</name>
</gene>
<evidence type="ECO:0000256" key="3">
    <source>
        <dbReference type="ARBA" id="ARBA00022598"/>
    </source>
</evidence>
<evidence type="ECO:0000313" key="6">
    <source>
        <dbReference type="EMBL" id="XDQ07106.1"/>
    </source>
</evidence>
<dbReference type="GO" id="GO:0006310">
    <property type="term" value="P:DNA recombination"/>
    <property type="evidence" value="ECO:0007669"/>
    <property type="project" value="InterPro"/>
</dbReference>
<evidence type="ECO:0000256" key="1">
    <source>
        <dbReference type="ARBA" id="ARBA00007572"/>
    </source>
</evidence>
<name>A0AB39MPA6_9ACTN</name>
<dbReference type="PANTHER" id="PTHR45674:SF4">
    <property type="entry name" value="DNA LIGASE 1"/>
    <property type="match status" value="1"/>
</dbReference>
<dbReference type="GO" id="GO:0006281">
    <property type="term" value="P:DNA repair"/>
    <property type="evidence" value="ECO:0007669"/>
    <property type="project" value="InterPro"/>
</dbReference>
<dbReference type="Gene3D" id="3.30.1490.70">
    <property type="match status" value="1"/>
</dbReference>
<dbReference type="AlphaFoldDB" id="A0AB39MPA6"/>
<dbReference type="Pfam" id="PF04679">
    <property type="entry name" value="DNA_ligase_A_C"/>
    <property type="match status" value="1"/>
</dbReference>
<dbReference type="GO" id="GO:0005524">
    <property type="term" value="F:ATP binding"/>
    <property type="evidence" value="ECO:0007669"/>
    <property type="project" value="InterPro"/>
</dbReference>
<dbReference type="InterPro" id="IPR050191">
    <property type="entry name" value="ATP-dep_DNA_ligase"/>
</dbReference>
<dbReference type="CDD" id="cd07971">
    <property type="entry name" value="OBF_DNA_ligase_LigD"/>
    <property type="match status" value="1"/>
</dbReference>
<dbReference type="Gene3D" id="3.30.470.30">
    <property type="entry name" value="DNA ligase/mRNA capping enzyme"/>
    <property type="match status" value="1"/>
</dbReference>
<dbReference type="Gene3D" id="2.40.50.140">
    <property type="entry name" value="Nucleic acid-binding proteins"/>
    <property type="match status" value="1"/>
</dbReference>
<dbReference type="InterPro" id="IPR012340">
    <property type="entry name" value="NA-bd_OB-fold"/>
</dbReference>
<evidence type="ECO:0000256" key="2">
    <source>
        <dbReference type="ARBA" id="ARBA00012727"/>
    </source>
</evidence>
<dbReference type="InterPro" id="IPR016059">
    <property type="entry name" value="DNA_ligase_ATP-dep_CS"/>
</dbReference>
<reference evidence="6" key="1">
    <citation type="submission" date="2024-07" db="EMBL/GenBank/DDBJ databases">
        <authorList>
            <person name="Yu S.T."/>
        </authorList>
    </citation>
    <scope>NUCLEOTIDE SEQUENCE</scope>
    <source>
        <strain evidence="6">R08</strain>
    </source>
</reference>
<dbReference type="PROSITE" id="PS50160">
    <property type="entry name" value="DNA_LIGASE_A3"/>
    <property type="match status" value="1"/>
</dbReference>
<proteinExistence type="inferred from homology"/>